<organism evidence="2 3">
    <name type="scientific">Candidatus Daviesbacteria bacterium RIFCSPLOWO2_02_FULL_36_7</name>
    <dbReference type="NCBI Taxonomy" id="1797792"/>
    <lineage>
        <taxon>Bacteria</taxon>
        <taxon>Candidatus Daviesiibacteriota</taxon>
    </lineage>
</organism>
<keyword evidence="1" id="KW-0472">Membrane</keyword>
<reference evidence="2 3" key="1">
    <citation type="journal article" date="2016" name="Nat. Commun.">
        <title>Thousands of microbial genomes shed light on interconnected biogeochemical processes in an aquifer system.</title>
        <authorList>
            <person name="Anantharaman K."/>
            <person name="Brown C.T."/>
            <person name="Hug L.A."/>
            <person name="Sharon I."/>
            <person name="Castelle C.J."/>
            <person name="Probst A.J."/>
            <person name="Thomas B.C."/>
            <person name="Singh A."/>
            <person name="Wilkins M.J."/>
            <person name="Karaoz U."/>
            <person name="Brodie E.L."/>
            <person name="Williams K.H."/>
            <person name="Hubbard S.S."/>
            <person name="Banfield J.F."/>
        </authorList>
    </citation>
    <scope>NUCLEOTIDE SEQUENCE [LARGE SCALE GENOMIC DNA]</scope>
</reference>
<keyword evidence="1" id="KW-0812">Transmembrane</keyword>
<comment type="caution">
    <text evidence="2">The sequence shown here is derived from an EMBL/GenBank/DDBJ whole genome shotgun (WGS) entry which is preliminary data.</text>
</comment>
<accession>A0A1F5MI65</accession>
<name>A0A1F5MI65_9BACT</name>
<feature type="transmembrane region" description="Helical" evidence="1">
    <location>
        <begin position="6"/>
        <end position="21"/>
    </location>
</feature>
<evidence type="ECO:0000313" key="2">
    <source>
        <dbReference type="EMBL" id="OGE65077.1"/>
    </source>
</evidence>
<protein>
    <submittedName>
        <fullName evidence="2">Uncharacterized protein</fullName>
    </submittedName>
</protein>
<proteinExistence type="predicted"/>
<dbReference type="EMBL" id="MFDT01000003">
    <property type="protein sequence ID" value="OGE65077.1"/>
    <property type="molecule type" value="Genomic_DNA"/>
</dbReference>
<dbReference type="Proteomes" id="UP000178859">
    <property type="component" value="Unassembled WGS sequence"/>
</dbReference>
<dbReference type="AlphaFoldDB" id="A0A1F5MI65"/>
<evidence type="ECO:0000313" key="3">
    <source>
        <dbReference type="Proteomes" id="UP000178859"/>
    </source>
</evidence>
<feature type="transmembrane region" description="Helical" evidence="1">
    <location>
        <begin position="33"/>
        <end position="55"/>
    </location>
</feature>
<gene>
    <name evidence="2" type="ORF">A3I48_02380</name>
</gene>
<keyword evidence="1" id="KW-1133">Transmembrane helix</keyword>
<sequence>MNWFVIFIFVTLNEAIIEYLLGNIKELRSYIPLLSLAAAILLTFGYKVSLFNIFLNTEVLSPFWDFLLSALIIARLSNFLNDAAQKFLGSK</sequence>
<evidence type="ECO:0000256" key="1">
    <source>
        <dbReference type="SAM" id="Phobius"/>
    </source>
</evidence>